<dbReference type="InterPro" id="IPR000477">
    <property type="entry name" value="RT_dom"/>
</dbReference>
<dbReference type="Pfam" id="PF13456">
    <property type="entry name" value="RVT_3"/>
    <property type="match status" value="1"/>
</dbReference>
<reference evidence="3" key="2">
    <citation type="submission" date="2008-12" db="EMBL/GenBank/DDBJ databases">
        <title>Improved gene annotation of the rice (Oryza sativa) genomes.</title>
        <authorList>
            <person name="Wang J."/>
            <person name="Li R."/>
            <person name="Fan W."/>
            <person name="Huang Q."/>
            <person name="Zhang J."/>
            <person name="Zhou Y."/>
            <person name="Hu Y."/>
            <person name="Zi S."/>
            <person name="Li J."/>
            <person name="Ni P."/>
            <person name="Zheng H."/>
            <person name="Zhang Y."/>
            <person name="Zhao M."/>
            <person name="Hao Q."/>
            <person name="McDermott J."/>
            <person name="Samudrala R."/>
            <person name="Kristiansen K."/>
            <person name="Wong G.K.-S."/>
        </authorList>
    </citation>
    <scope>NUCLEOTIDE SEQUENCE</scope>
</reference>
<dbReference type="PROSITE" id="PS50878">
    <property type="entry name" value="RT_POL"/>
    <property type="match status" value="1"/>
</dbReference>
<evidence type="ECO:0000256" key="1">
    <source>
        <dbReference type="SAM" id="MobiDB-lite"/>
    </source>
</evidence>
<evidence type="ECO:0000313" key="3">
    <source>
        <dbReference type="EMBL" id="EEE61581.1"/>
    </source>
</evidence>
<dbReference type="InterPro" id="IPR012337">
    <property type="entry name" value="RNaseH-like_sf"/>
</dbReference>
<organism evidence="3">
    <name type="scientific">Oryza sativa subsp. japonica</name>
    <name type="common">Rice</name>
    <dbReference type="NCBI Taxonomy" id="39947"/>
    <lineage>
        <taxon>Eukaryota</taxon>
        <taxon>Viridiplantae</taxon>
        <taxon>Streptophyta</taxon>
        <taxon>Embryophyta</taxon>
        <taxon>Tracheophyta</taxon>
        <taxon>Spermatophyta</taxon>
        <taxon>Magnoliopsida</taxon>
        <taxon>Liliopsida</taxon>
        <taxon>Poales</taxon>
        <taxon>Poaceae</taxon>
        <taxon>BOP clade</taxon>
        <taxon>Oryzoideae</taxon>
        <taxon>Oryzeae</taxon>
        <taxon>Oryzinae</taxon>
        <taxon>Oryza</taxon>
        <taxon>Oryza sativa</taxon>
    </lineage>
</organism>
<dbReference type="SUPFAM" id="SSF56219">
    <property type="entry name" value="DNase I-like"/>
    <property type="match status" value="1"/>
</dbReference>
<reference evidence="3" key="1">
    <citation type="journal article" date="2005" name="PLoS Biol.">
        <title>The genomes of Oryza sativa: a history of duplications.</title>
        <authorList>
            <person name="Yu J."/>
            <person name="Wang J."/>
            <person name="Lin W."/>
            <person name="Li S."/>
            <person name="Li H."/>
            <person name="Zhou J."/>
            <person name="Ni P."/>
            <person name="Dong W."/>
            <person name="Hu S."/>
            <person name="Zeng C."/>
            <person name="Zhang J."/>
            <person name="Zhang Y."/>
            <person name="Li R."/>
            <person name="Xu Z."/>
            <person name="Li S."/>
            <person name="Li X."/>
            <person name="Zheng H."/>
            <person name="Cong L."/>
            <person name="Lin L."/>
            <person name="Yin J."/>
            <person name="Geng J."/>
            <person name="Li G."/>
            <person name="Shi J."/>
            <person name="Liu J."/>
            <person name="Lv H."/>
            <person name="Li J."/>
            <person name="Wang J."/>
            <person name="Deng Y."/>
            <person name="Ran L."/>
            <person name="Shi X."/>
            <person name="Wang X."/>
            <person name="Wu Q."/>
            <person name="Li C."/>
            <person name="Ren X."/>
            <person name="Wang J."/>
            <person name="Wang X."/>
            <person name="Li D."/>
            <person name="Liu D."/>
            <person name="Zhang X."/>
            <person name="Ji Z."/>
            <person name="Zhao W."/>
            <person name="Sun Y."/>
            <person name="Zhang Z."/>
            <person name="Bao J."/>
            <person name="Han Y."/>
            <person name="Dong L."/>
            <person name="Ji J."/>
            <person name="Chen P."/>
            <person name="Wu S."/>
            <person name="Liu J."/>
            <person name="Xiao Y."/>
            <person name="Bu D."/>
            <person name="Tan J."/>
            <person name="Yang L."/>
            <person name="Ye C."/>
            <person name="Zhang J."/>
            <person name="Xu J."/>
            <person name="Zhou Y."/>
            <person name="Yu Y."/>
            <person name="Zhang B."/>
            <person name="Zhuang S."/>
            <person name="Wei H."/>
            <person name="Liu B."/>
            <person name="Lei M."/>
            <person name="Yu H."/>
            <person name="Li Y."/>
            <person name="Xu H."/>
            <person name="Wei S."/>
            <person name="He X."/>
            <person name="Fang L."/>
            <person name="Zhang Z."/>
            <person name="Zhang Y."/>
            <person name="Huang X."/>
            <person name="Su Z."/>
            <person name="Tong W."/>
            <person name="Li J."/>
            <person name="Tong Z."/>
            <person name="Li S."/>
            <person name="Ye J."/>
            <person name="Wang L."/>
            <person name="Fang L."/>
            <person name="Lei T."/>
            <person name="Chen C."/>
            <person name="Chen H."/>
            <person name="Xu Z."/>
            <person name="Li H."/>
            <person name="Huang H."/>
            <person name="Zhang F."/>
            <person name="Xu H."/>
            <person name="Li N."/>
            <person name="Zhao C."/>
            <person name="Li S."/>
            <person name="Dong L."/>
            <person name="Huang Y."/>
            <person name="Li L."/>
            <person name="Xi Y."/>
            <person name="Qi Q."/>
            <person name="Li W."/>
            <person name="Zhang B."/>
            <person name="Hu W."/>
            <person name="Zhang Y."/>
            <person name="Tian X."/>
            <person name="Jiao Y."/>
            <person name="Liang X."/>
            <person name="Jin J."/>
            <person name="Gao L."/>
            <person name="Zheng W."/>
            <person name="Hao B."/>
            <person name="Liu S."/>
            <person name="Wang W."/>
            <person name="Yuan L."/>
            <person name="Cao M."/>
            <person name="McDermott J."/>
            <person name="Samudrala R."/>
            <person name="Wang J."/>
            <person name="Wong G.K."/>
            <person name="Yang H."/>
        </authorList>
    </citation>
    <scope>NUCLEOTIDE SEQUENCE [LARGE SCALE GENOMIC DNA]</scope>
</reference>
<dbReference type="PANTHER" id="PTHR33116:SF86">
    <property type="entry name" value="REVERSE TRANSCRIPTASE DOMAIN-CONTAINING PROTEIN"/>
    <property type="match status" value="1"/>
</dbReference>
<dbReference type="Proteomes" id="UP000007752">
    <property type="component" value="Chromosome 4"/>
</dbReference>
<dbReference type="Pfam" id="PF00078">
    <property type="entry name" value="RVT_1"/>
    <property type="match status" value="1"/>
</dbReference>
<dbReference type="GO" id="GO:0004523">
    <property type="term" value="F:RNA-DNA hybrid ribonuclease activity"/>
    <property type="evidence" value="ECO:0007669"/>
    <property type="project" value="InterPro"/>
</dbReference>
<dbReference type="InterPro" id="IPR043502">
    <property type="entry name" value="DNA/RNA_pol_sf"/>
</dbReference>
<dbReference type="InterPro" id="IPR002156">
    <property type="entry name" value="RNaseH_domain"/>
</dbReference>
<gene>
    <name evidence="3" type="ORF">OsJ_15963</name>
</gene>
<sequence>MNEGPWTFRGCPVLLAEYDGWSKIESVNLYTYPAWIQIHDLKEKIRTGSIATQLARRARSIVKLDAASVRGSSEGARVRVMLDVRKPLTRVVSTTLNKKKWMFRVMYEKMPIFCGVCGFVGHVTKEHGDGVHPPEAIQYPDNLIAQDFRRGSWGFGGGRGRGSGRGRERNDCNNRVGSESGNPEEMEDEDMIDTASSPSKAIAKYTGGSSSAKRRLAIGELLGHETKTDQLLLMDKPHGRAEGDIIGEEVRNDVDETRSLEEVQDLVCMVQTHSSKIVFLSETRQDQFYVSNLKWRLGLRRCFVVNGVGKGGGLALFWDESLKVELKSYNMRHIDVIITEPEGARWTATFVYGEPKAQNRHEMWNLLRRIRLNASDPWLMIGDFNEAMWQIEHRSRVKHSERQMRDFREVLVECDLQDIGFQGVPWTYDNNQASPNNVKVRLDRAVASPVWRAMFDQANIMHLTTACSDHVPLLLEKGGNMQQRRRSKINCFEAVWERVKSFNSIEHESWDDGGLAKNLGDVRTKLAYTMENLKRWSRDKIGNIKKSIERCRRELEEMRMRGREDSEPDVHRLKIFLQELLHREEIWWKQRSRITWLKEGDRNTRYFHLKASWRARKNLIKKLRRSDGMMCSKEEELGEIARSFFRDLYTKDESLNPGELLNMFEPKITDEMNGMLTKPFTDEEISDALFQIGPLKAPGPDGFPARFFQRNWGVLKRDVIEGVREFFETGEWKEGMNDTVIVMIPKTNAPVEMKDFRPVSLCNVIYKVVAKCLVNRLRPLLQEIISETQSAFVPGRMITDNALVAFECFHSIHKCTRESQDFCALKLDLSKAYDRVDWGFLDGALQKLGFGNIWRKWIMSCVTSVRYSVRLNGNMLEPFYPTRGLREGDPLNPYLFLFIADGLSNILQRRRDERQIQPLKVCRSAPGVSHLLFADDSLLFFKAEVIQATRIKEALDLYERCTGQLINPKECSLLFSALCPQERQDGIKAVLQVERTCFDDKCLGLPTPDGRMKAEQFQPIKERFEKRLTDWSERFLSLAGKEALIKSVAQALPTYTMGVFKMPERFCEEYEQLVRNFWWGHEKGEKKVHWIAWEKLTSPKLLGGLGFRDIRCFNQALLARQAWRLIESPDSLCARVLKAKYYPNGTITDTAFPSVSSPTWKGIVHGLELLKKGLIWRIGDGSKTKIWRNHWVAHGENLKILEKKTWNRLIYVRELIVTDTKTWNEPLIRHIIREEDADEILKIRIPQREEEDFPAWHYEKTGIFSVRSVYRLAWNLARKTSEQASSSSGGADGRKIWDNVWKANVQPKVRVFAWKLAQDRLATWENKKKRKIEMFGTCPICGQKEETGFHATVECTLAKALRASLREHWTLPDESLFSMTGPDWLLVLLDRLSSEKKAQCTSAAEAEVLACLEGLKEAMKWIHMPIILELDNADVVKALTQQVASRSSWATTVAEIKGVIQCIQRVQVHKIKREANRVAHVLAQMAMSTRSCGE</sequence>
<accession>B9FC76</accession>
<dbReference type="EMBL" id="CM000141">
    <property type="protein sequence ID" value="EEE61581.1"/>
    <property type="molecule type" value="Genomic_DNA"/>
</dbReference>
<dbReference type="SUPFAM" id="SSF56672">
    <property type="entry name" value="DNA/RNA polymerases"/>
    <property type="match status" value="1"/>
</dbReference>
<dbReference type="CDD" id="cd06222">
    <property type="entry name" value="RNase_H_like"/>
    <property type="match status" value="1"/>
</dbReference>
<dbReference type="GO" id="GO:0003676">
    <property type="term" value="F:nucleic acid binding"/>
    <property type="evidence" value="ECO:0007669"/>
    <property type="project" value="InterPro"/>
</dbReference>
<dbReference type="Gene3D" id="3.30.420.10">
    <property type="entry name" value="Ribonuclease H-like superfamily/Ribonuclease H"/>
    <property type="match status" value="1"/>
</dbReference>
<protein>
    <recommendedName>
        <fullName evidence="2">Reverse transcriptase domain-containing protein</fullName>
    </recommendedName>
</protein>
<dbReference type="Gene3D" id="3.60.10.10">
    <property type="entry name" value="Endonuclease/exonuclease/phosphatase"/>
    <property type="match status" value="1"/>
</dbReference>
<feature type="region of interest" description="Disordered" evidence="1">
    <location>
        <begin position="155"/>
        <end position="188"/>
    </location>
</feature>
<dbReference type="Pfam" id="PF03372">
    <property type="entry name" value="Exo_endo_phos"/>
    <property type="match status" value="1"/>
</dbReference>
<dbReference type="InterPro" id="IPR005135">
    <property type="entry name" value="Endo/exonuclease/phosphatase"/>
</dbReference>
<dbReference type="InterPro" id="IPR036691">
    <property type="entry name" value="Endo/exonu/phosph_ase_sf"/>
</dbReference>
<evidence type="ECO:0000259" key="2">
    <source>
        <dbReference type="PROSITE" id="PS50878"/>
    </source>
</evidence>
<name>B9FC76_ORYSJ</name>
<dbReference type="CDD" id="cd01650">
    <property type="entry name" value="RT_nLTR_like"/>
    <property type="match status" value="1"/>
</dbReference>
<dbReference type="Pfam" id="PF13966">
    <property type="entry name" value="zf-RVT"/>
    <property type="match status" value="1"/>
</dbReference>
<proteinExistence type="predicted"/>
<feature type="domain" description="Reverse transcriptase" evidence="2">
    <location>
        <begin position="725"/>
        <end position="991"/>
    </location>
</feature>
<dbReference type="SUPFAM" id="SSF53098">
    <property type="entry name" value="Ribonuclease H-like"/>
    <property type="match status" value="1"/>
</dbReference>
<dbReference type="InterPro" id="IPR036397">
    <property type="entry name" value="RNaseH_sf"/>
</dbReference>
<dbReference type="InterPro" id="IPR044730">
    <property type="entry name" value="RNase_H-like_dom_plant"/>
</dbReference>
<dbReference type="PANTHER" id="PTHR33116">
    <property type="entry name" value="REVERSE TRANSCRIPTASE ZINC-BINDING DOMAIN-CONTAINING PROTEIN-RELATED-RELATED"/>
    <property type="match status" value="1"/>
</dbReference>
<dbReference type="InterPro" id="IPR026960">
    <property type="entry name" value="RVT-Znf"/>
</dbReference>